<dbReference type="Proteomes" id="UP001143304">
    <property type="component" value="Unassembled WGS sequence"/>
</dbReference>
<dbReference type="PANTHER" id="PTHR38339">
    <property type="entry name" value="TRANSGLUTAMINASE DOMAIN PROTEIN"/>
    <property type="match status" value="1"/>
</dbReference>
<dbReference type="SUPFAM" id="SSF54001">
    <property type="entry name" value="Cysteine proteinases"/>
    <property type="match status" value="1"/>
</dbReference>
<accession>A0ABT3T531</accession>
<evidence type="ECO:0000313" key="3">
    <source>
        <dbReference type="EMBL" id="MCX2976607.1"/>
    </source>
</evidence>
<dbReference type="InterPro" id="IPR002931">
    <property type="entry name" value="Transglutaminase-like"/>
</dbReference>
<proteinExistence type="predicted"/>
<keyword evidence="4" id="KW-1185">Reference proteome</keyword>
<feature type="chain" id="PRO_5046513256" evidence="1">
    <location>
        <begin position="22"/>
        <end position="321"/>
    </location>
</feature>
<keyword evidence="1" id="KW-0732">Signal</keyword>
<dbReference type="PANTHER" id="PTHR38339:SF1">
    <property type="entry name" value="TRANSGLUTAMINASE-LIKE DOMAIN-CONTAINING PROTEIN"/>
    <property type="match status" value="1"/>
</dbReference>
<sequence length="321" mass="35996">MRHFLTTILCCLAIPAFCAHAEERHFEFIYEVLNSDFPQGEAVEVYVPIPSNSIGQKILTQSLQSTWQGGIGEEAIHGNRYYHLRRDAGDSTPLEARLSWTLARQAVEAYGAGELAESQRLRALEADLLVPVNHEILQPILKEIYANRSNESSAATARAIYDWVVDNVDYKKTGSGWGNGDAFWACNERYGNCTDFHALFISLARSEGIPAQFEIGFPVPADRPEGQIGGYHCWVHFYLPETGWLPIDASEAAKHPEMREALYGGNPADRIHFSSGRDLVLSEASRKQPLNYFIYPYAEVAGEPWPGKIKTRFSYRDLPGL</sequence>
<dbReference type="Pfam" id="PF01841">
    <property type="entry name" value="Transglut_core"/>
    <property type="match status" value="1"/>
</dbReference>
<dbReference type="SMART" id="SM00460">
    <property type="entry name" value="TGc"/>
    <property type="match status" value="1"/>
</dbReference>
<gene>
    <name evidence="3" type="ORF">EYC82_04500</name>
</gene>
<dbReference type="InterPro" id="IPR038765">
    <property type="entry name" value="Papain-like_cys_pep_sf"/>
</dbReference>
<protein>
    <submittedName>
        <fullName evidence="3">Transglutaminase domain-containing protein</fullName>
    </submittedName>
</protein>
<dbReference type="EMBL" id="SHNO01000001">
    <property type="protein sequence ID" value="MCX2976607.1"/>
    <property type="molecule type" value="Genomic_DNA"/>
</dbReference>
<feature type="signal peptide" evidence="1">
    <location>
        <begin position="1"/>
        <end position="21"/>
    </location>
</feature>
<feature type="domain" description="Transglutaminase-like" evidence="2">
    <location>
        <begin position="185"/>
        <end position="251"/>
    </location>
</feature>
<evidence type="ECO:0000256" key="1">
    <source>
        <dbReference type="SAM" id="SignalP"/>
    </source>
</evidence>
<reference evidence="3" key="1">
    <citation type="submission" date="2019-02" db="EMBL/GenBank/DDBJ databases">
        <authorList>
            <person name="Li S.-H."/>
        </authorList>
    </citation>
    <scope>NUCLEOTIDE SEQUENCE</scope>
    <source>
        <strain evidence="3">IMCC11814</strain>
    </source>
</reference>
<organism evidence="3 4">
    <name type="scientific">Candidatus Marimicrobium litorale</name>
    <dbReference type="NCBI Taxonomy" id="2518991"/>
    <lineage>
        <taxon>Bacteria</taxon>
        <taxon>Pseudomonadati</taxon>
        <taxon>Pseudomonadota</taxon>
        <taxon>Gammaproteobacteria</taxon>
        <taxon>Cellvibrionales</taxon>
        <taxon>Halieaceae</taxon>
        <taxon>Marimicrobium</taxon>
    </lineage>
</organism>
<dbReference type="RefSeq" id="WP_279248349.1">
    <property type="nucleotide sequence ID" value="NZ_SHNO01000001.1"/>
</dbReference>
<evidence type="ECO:0000313" key="4">
    <source>
        <dbReference type="Proteomes" id="UP001143304"/>
    </source>
</evidence>
<dbReference type="Gene3D" id="3.10.620.30">
    <property type="match status" value="1"/>
</dbReference>
<comment type="caution">
    <text evidence="3">The sequence shown here is derived from an EMBL/GenBank/DDBJ whole genome shotgun (WGS) entry which is preliminary data.</text>
</comment>
<name>A0ABT3T531_9GAMM</name>
<evidence type="ECO:0000259" key="2">
    <source>
        <dbReference type="SMART" id="SM00460"/>
    </source>
</evidence>